<organism evidence="14 15">
    <name type="scientific">Methanofollis tationis</name>
    <dbReference type="NCBI Taxonomy" id="81417"/>
    <lineage>
        <taxon>Archaea</taxon>
        <taxon>Methanobacteriati</taxon>
        <taxon>Methanobacteriota</taxon>
        <taxon>Stenosarchaea group</taxon>
        <taxon>Methanomicrobia</taxon>
        <taxon>Methanomicrobiales</taxon>
        <taxon>Methanomicrobiaceae</taxon>
        <taxon>Methanofollis</taxon>
    </lineage>
</organism>
<keyword evidence="8" id="KW-0418">Kinase</keyword>
<dbReference type="SUPFAM" id="SSF56112">
    <property type="entry name" value="Protein kinase-like (PK-like)"/>
    <property type="match status" value="1"/>
</dbReference>
<evidence type="ECO:0000256" key="8">
    <source>
        <dbReference type="ARBA" id="ARBA00022777"/>
    </source>
</evidence>
<comment type="cofactor">
    <cofactor evidence="1">
        <name>Mg(2+)</name>
        <dbReference type="ChEBI" id="CHEBI:18420"/>
    </cofactor>
</comment>
<evidence type="ECO:0000256" key="9">
    <source>
        <dbReference type="ARBA" id="ARBA00022840"/>
    </source>
</evidence>
<dbReference type="InterPro" id="IPR018934">
    <property type="entry name" value="RIO_dom"/>
</dbReference>
<evidence type="ECO:0000259" key="13">
    <source>
        <dbReference type="SMART" id="SM00090"/>
    </source>
</evidence>
<evidence type="ECO:0000256" key="5">
    <source>
        <dbReference type="ARBA" id="ARBA00022679"/>
    </source>
</evidence>
<name>A0A7K4HQC6_9EURY</name>
<keyword evidence="15" id="KW-1185">Reference proteome</keyword>
<sequence>MPLSPDYIRLLHKYDLRILQTLERMMQRYEWVPLDVLKGATRLSDSELEYRLQRLIEWDMVRYDAVPYQGYALIFPGYDAIALHTLSQRGTVSALGSLIGVGKESEVYAGLGLGPVVLKFHHIGQQSFQAARKDRGYMPEAGHCPWIFASARSAEQEYLALQRLSPDVSVPVPIDRSRHVLVMSEVPGANLNRCVLEDPAGVLDEVLQNVRLAYRKDIIHGDLSEFNIMVGEEGVWIIDWPQWIWRSHPNADAILQRDIENVLRYFKRKYRIDYPTVEAVGVVVG</sequence>
<dbReference type="GO" id="GO:0046872">
    <property type="term" value="F:metal ion binding"/>
    <property type="evidence" value="ECO:0007669"/>
    <property type="project" value="UniProtKB-KW"/>
</dbReference>
<dbReference type="InterPro" id="IPR036390">
    <property type="entry name" value="WH_DNA-bd_sf"/>
</dbReference>
<accession>A0A7K4HQC6</accession>
<dbReference type="InterPro" id="IPR000687">
    <property type="entry name" value="RIO_kinase"/>
</dbReference>
<keyword evidence="10" id="KW-0460">Magnesium</keyword>
<comment type="catalytic activity">
    <reaction evidence="12">
        <text>L-seryl-[protein] + ATP = O-phospho-L-seryl-[protein] + ADP + H(+)</text>
        <dbReference type="Rhea" id="RHEA:17989"/>
        <dbReference type="Rhea" id="RHEA-COMP:9863"/>
        <dbReference type="Rhea" id="RHEA-COMP:11604"/>
        <dbReference type="ChEBI" id="CHEBI:15378"/>
        <dbReference type="ChEBI" id="CHEBI:29999"/>
        <dbReference type="ChEBI" id="CHEBI:30616"/>
        <dbReference type="ChEBI" id="CHEBI:83421"/>
        <dbReference type="ChEBI" id="CHEBI:456216"/>
        <dbReference type="EC" id="2.7.11.1"/>
    </reaction>
</comment>
<evidence type="ECO:0000313" key="15">
    <source>
        <dbReference type="Proteomes" id="UP000570823"/>
    </source>
</evidence>
<dbReference type="GO" id="GO:0005524">
    <property type="term" value="F:ATP binding"/>
    <property type="evidence" value="ECO:0007669"/>
    <property type="project" value="UniProtKB-KW"/>
</dbReference>
<keyword evidence="5" id="KW-0808">Transferase</keyword>
<dbReference type="GO" id="GO:0030688">
    <property type="term" value="C:preribosome, small subunit precursor"/>
    <property type="evidence" value="ECO:0007669"/>
    <property type="project" value="TreeGrafter"/>
</dbReference>
<keyword evidence="4" id="KW-0723">Serine/threonine-protein kinase</keyword>
<dbReference type="InterPro" id="IPR036388">
    <property type="entry name" value="WH-like_DNA-bd_sf"/>
</dbReference>
<proteinExistence type="inferred from homology"/>
<dbReference type="InterPro" id="IPR018935">
    <property type="entry name" value="RIO_kinase_CS"/>
</dbReference>
<dbReference type="EMBL" id="JABXWR010000001">
    <property type="protein sequence ID" value="NVO67429.1"/>
    <property type="molecule type" value="Genomic_DNA"/>
</dbReference>
<dbReference type="EC" id="2.7.11.1" evidence="3"/>
<reference evidence="14 15" key="1">
    <citation type="submission" date="2020-06" db="EMBL/GenBank/DDBJ databases">
        <title>Methanofollis fontis sp. nov., a methanogen isolated from marine sediments near a cold seep at Four-Way Closure Ridge offshore southwestern Taiwan.</title>
        <authorList>
            <person name="Chen S.-C."/>
            <person name="Teng N.-H."/>
            <person name="Lin Y.-S."/>
            <person name="Lai M.-C."/>
            <person name="Chen H.-H."/>
            <person name="Wang C.-C."/>
        </authorList>
    </citation>
    <scope>NUCLEOTIDE SEQUENCE [LARGE SCALE GENOMIC DNA]</scope>
    <source>
        <strain evidence="14 15">DSM 2702</strain>
    </source>
</reference>
<keyword evidence="7" id="KW-0547">Nucleotide-binding</keyword>
<dbReference type="OrthoDB" id="50101at2157"/>
<dbReference type="Proteomes" id="UP000570823">
    <property type="component" value="Unassembled WGS sequence"/>
</dbReference>
<evidence type="ECO:0000256" key="3">
    <source>
        <dbReference type="ARBA" id="ARBA00012513"/>
    </source>
</evidence>
<dbReference type="Gene3D" id="1.10.510.10">
    <property type="entry name" value="Transferase(Phosphotransferase) domain 1"/>
    <property type="match status" value="1"/>
</dbReference>
<dbReference type="GO" id="GO:0004674">
    <property type="term" value="F:protein serine/threonine kinase activity"/>
    <property type="evidence" value="ECO:0007669"/>
    <property type="project" value="UniProtKB-KW"/>
</dbReference>
<evidence type="ECO:0000256" key="1">
    <source>
        <dbReference type="ARBA" id="ARBA00001946"/>
    </source>
</evidence>
<gene>
    <name evidence="14" type="ORF">HWN36_08960</name>
</gene>
<evidence type="ECO:0000256" key="4">
    <source>
        <dbReference type="ARBA" id="ARBA00022527"/>
    </source>
</evidence>
<evidence type="ECO:0000256" key="7">
    <source>
        <dbReference type="ARBA" id="ARBA00022741"/>
    </source>
</evidence>
<dbReference type="PANTHER" id="PTHR45852">
    <property type="entry name" value="SER/THR-PROTEIN KINASE RIO2"/>
    <property type="match status" value="1"/>
</dbReference>
<evidence type="ECO:0000256" key="12">
    <source>
        <dbReference type="ARBA" id="ARBA00048679"/>
    </source>
</evidence>
<comment type="caution">
    <text evidence="14">The sequence shown here is derived from an EMBL/GenBank/DDBJ whole genome shotgun (WGS) entry which is preliminary data.</text>
</comment>
<evidence type="ECO:0000256" key="6">
    <source>
        <dbReference type="ARBA" id="ARBA00022723"/>
    </source>
</evidence>
<evidence type="ECO:0000313" key="14">
    <source>
        <dbReference type="EMBL" id="NVO67429.1"/>
    </source>
</evidence>
<dbReference type="GO" id="GO:0005829">
    <property type="term" value="C:cytosol"/>
    <property type="evidence" value="ECO:0007669"/>
    <property type="project" value="TreeGrafter"/>
</dbReference>
<dbReference type="InterPro" id="IPR015285">
    <property type="entry name" value="RIO2_wHTH_N"/>
</dbReference>
<dbReference type="Gene3D" id="1.10.10.10">
    <property type="entry name" value="Winged helix-like DNA-binding domain superfamily/Winged helix DNA-binding domain"/>
    <property type="match status" value="1"/>
</dbReference>
<dbReference type="Pfam" id="PF09202">
    <property type="entry name" value="Rio2_N"/>
    <property type="match status" value="1"/>
</dbReference>
<dbReference type="Pfam" id="PF01163">
    <property type="entry name" value="RIO1"/>
    <property type="match status" value="1"/>
</dbReference>
<dbReference type="InterPro" id="IPR011009">
    <property type="entry name" value="Kinase-like_dom_sf"/>
</dbReference>
<dbReference type="PANTHER" id="PTHR45852:SF1">
    <property type="entry name" value="SERINE_THREONINE-PROTEIN KINASE RIO2"/>
    <property type="match status" value="1"/>
</dbReference>
<evidence type="ECO:0000256" key="2">
    <source>
        <dbReference type="ARBA" id="ARBA00009196"/>
    </source>
</evidence>
<keyword evidence="6" id="KW-0479">Metal-binding</keyword>
<dbReference type="CDD" id="cd05144">
    <property type="entry name" value="RIO2_C"/>
    <property type="match status" value="1"/>
</dbReference>
<dbReference type="RefSeq" id="WP_176789020.1">
    <property type="nucleotide sequence ID" value="NZ_JABXWR010000001.1"/>
</dbReference>
<dbReference type="PROSITE" id="PS01245">
    <property type="entry name" value="RIO1"/>
    <property type="match status" value="1"/>
</dbReference>
<evidence type="ECO:0000256" key="11">
    <source>
        <dbReference type="ARBA" id="ARBA00047899"/>
    </source>
</evidence>
<comment type="similarity">
    <text evidence="2">Belongs to the protein kinase superfamily. RIO-type Ser/Thr kinase family.</text>
</comment>
<feature type="domain" description="RIO kinase" evidence="13">
    <location>
        <begin position="64"/>
        <end position="285"/>
    </location>
</feature>
<protein>
    <recommendedName>
        <fullName evidence="3">non-specific serine/threonine protein kinase</fullName>
        <ecNumber evidence="3">2.7.11.1</ecNumber>
    </recommendedName>
</protein>
<dbReference type="GO" id="GO:0030490">
    <property type="term" value="P:maturation of SSU-rRNA"/>
    <property type="evidence" value="ECO:0007669"/>
    <property type="project" value="TreeGrafter"/>
</dbReference>
<evidence type="ECO:0000256" key="10">
    <source>
        <dbReference type="ARBA" id="ARBA00022842"/>
    </source>
</evidence>
<dbReference type="AlphaFoldDB" id="A0A7K4HQC6"/>
<dbReference type="SUPFAM" id="SSF46785">
    <property type="entry name" value="Winged helix' DNA-binding domain"/>
    <property type="match status" value="1"/>
</dbReference>
<comment type="catalytic activity">
    <reaction evidence="11">
        <text>L-threonyl-[protein] + ATP = O-phospho-L-threonyl-[protein] + ADP + H(+)</text>
        <dbReference type="Rhea" id="RHEA:46608"/>
        <dbReference type="Rhea" id="RHEA-COMP:11060"/>
        <dbReference type="Rhea" id="RHEA-COMP:11605"/>
        <dbReference type="ChEBI" id="CHEBI:15378"/>
        <dbReference type="ChEBI" id="CHEBI:30013"/>
        <dbReference type="ChEBI" id="CHEBI:30616"/>
        <dbReference type="ChEBI" id="CHEBI:61977"/>
        <dbReference type="ChEBI" id="CHEBI:456216"/>
        <dbReference type="EC" id="2.7.11.1"/>
    </reaction>
</comment>
<keyword evidence="9" id="KW-0067">ATP-binding</keyword>
<dbReference type="SMART" id="SM00090">
    <property type="entry name" value="RIO"/>
    <property type="match status" value="1"/>
</dbReference>
<dbReference type="Gene3D" id="3.30.200.20">
    <property type="entry name" value="Phosphorylase Kinase, domain 1"/>
    <property type="match status" value="1"/>
</dbReference>
<dbReference type="InterPro" id="IPR030484">
    <property type="entry name" value="Rio2"/>
</dbReference>